<keyword evidence="8 11" id="KW-1015">Disulfide bond</keyword>
<dbReference type="Gene3D" id="1.10.520.10">
    <property type="match status" value="1"/>
</dbReference>
<dbReference type="GO" id="GO:0042744">
    <property type="term" value="P:hydrogen peroxide catabolic process"/>
    <property type="evidence" value="ECO:0007669"/>
    <property type="project" value="TreeGrafter"/>
</dbReference>
<dbReference type="InterPro" id="IPR001621">
    <property type="entry name" value="Ligninase"/>
</dbReference>
<keyword evidence="10 12" id="KW-0106">Calcium</keyword>
<feature type="binding site" evidence="10">
    <location>
        <position position="105"/>
    </location>
    <ligand>
        <name>Ca(2+)</name>
        <dbReference type="ChEBI" id="CHEBI:29108"/>
        <label>2</label>
    </ligand>
</feature>
<proteinExistence type="inferred from homology"/>
<dbReference type="Gene3D" id="1.10.420.10">
    <property type="entry name" value="Peroxidase, domain 2"/>
    <property type="match status" value="1"/>
</dbReference>
<evidence type="ECO:0000256" key="2">
    <source>
        <dbReference type="ARBA" id="ARBA00022559"/>
    </source>
</evidence>
<dbReference type="PROSITE" id="PS00435">
    <property type="entry name" value="PEROXIDASE_1"/>
    <property type="match status" value="1"/>
</dbReference>
<dbReference type="Proteomes" id="UP000184267">
    <property type="component" value="Unassembled WGS sequence"/>
</dbReference>
<feature type="disulfide bond" evidence="11">
    <location>
        <begin position="178"/>
        <end position="244"/>
    </location>
</feature>
<comment type="similarity">
    <text evidence="1 12">Belongs to the peroxidase family. Ligninase subfamily.</text>
</comment>
<dbReference type="GO" id="GO:0034599">
    <property type="term" value="P:cellular response to oxidative stress"/>
    <property type="evidence" value="ECO:0007669"/>
    <property type="project" value="InterPro"/>
</dbReference>
<evidence type="ECO:0000256" key="8">
    <source>
        <dbReference type="ARBA" id="ARBA00023157"/>
    </source>
</evidence>
<evidence type="ECO:0000256" key="5">
    <source>
        <dbReference type="ARBA" id="ARBA00022729"/>
    </source>
</evidence>
<dbReference type="GO" id="GO:0004601">
    <property type="term" value="F:peroxidase activity"/>
    <property type="evidence" value="ECO:0007669"/>
    <property type="project" value="UniProtKB-KW"/>
</dbReference>
<dbReference type="InterPro" id="IPR019793">
    <property type="entry name" value="Peroxidases_heam-ligand_BS"/>
</dbReference>
<keyword evidence="9" id="KW-0325">Glycoprotein</keyword>
<comment type="caution">
    <text evidence="14">The sequence shown here is derived from an EMBL/GenBank/DDBJ whole genome shotgun (WGS) entry which is preliminary data.</text>
</comment>
<dbReference type="PANTHER" id="PTHR31356">
    <property type="entry name" value="THYLAKOID LUMENAL 29 KDA PROTEIN, CHLOROPLASTIC-RELATED"/>
    <property type="match status" value="1"/>
</dbReference>
<dbReference type="Pfam" id="PF11895">
    <property type="entry name" value="Peroxidase_ext"/>
    <property type="match status" value="1"/>
</dbReference>
<dbReference type="GO" id="GO:0020037">
    <property type="term" value="F:heme binding"/>
    <property type="evidence" value="ECO:0007669"/>
    <property type="project" value="UniProtKB-UniRule"/>
</dbReference>
<dbReference type="PROSITE" id="PS50873">
    <property type="entry name" value="PEROXIDASE_4"/>
    <property type="match status" value="1"/>
</dbReference>
<comment type="cofactor">
    <cofactor evidence="10">
        <name>heme b</name>
        <dbReference type="ChEBI" id="CHEBI:60344"/>
    </cofactor>
    <text evidence="10">Binds 1 heme b (iron(II)-protoporphyrin IX) group per subunit.</text>
</comment>
<dbReference type="InterPro" id="IPR010255">
    <property type="entry name" value="Haem_peroxidase_sf"/>
</dbReference>
<feature type="binding site" evidence="10">
    <location>
        <position position="122"/>
    </location>
    <ligand>
        <name>Ca(2+)</name>
        <dbReference type="ChEBI" id="CHEBI:29108"/>
        <label>2</label>
    </ligand>
</feature>
<keyword evidence="6 12" id="KW-0560">Oxidoreductase</keyword>
<dbReference type="OMA" id="SNCLGGP"/>
<feature type="domain" description="Plant heme peroxidase family profile" evidence="13">
    <location>
        <begin position="32"/>
        <end position="218"/>
    </location>
</feature>
<name>A0A1M2V9F3_TRAPU</name>
<sequence length="265" mass="27607">MAHSDVELAYAENVGVDDIVELQRPVALRYNVSFGDFIQFASAVGVSNCLGGPRLEFLAGRSNVSQASPDGLVPSPGDSVDTILARMSDAGFSADEVVALLAAHSVAAQEHIVTSIAGSPLDSTPSVFDAQFFVETLLNGTAFPGNDSNPTFEAKSPLPGEFRMLSDSLIARDSRTSCQWQSYVSDQARMVSQFEAAMAKMALLGQDASTLVNCSDIIPTPQAAAASVATLPAGKTMDDIEASCAETPFPTLKAASGPETSVAPV</sequence>
<evidence type="ECO:0000259" key="13">
    <source>
        <dbReference type="PROSITE" id="PS50873"/>
    </source>
</evidence>
<dbReference type="InterPro" id="IPR044831">
    <property type="entry name" value="Ccp1-like"/>
</dbReference>
<dbReference type="STRING" id="154538.A0A1M2V9F3"/>
<comment type="cofactor">
    <cofactor evidence="10 12">
        <name>Ca(2+)</name>
        <dbReference type="ChEBI" id="CHEBI:29108"/>
    </cofactor>
    <text evidence="10 12">Binds 2 calcium ions per subunit.</text>
</comment>
<keyword evidence="15" id="KW-1185">Reference proteome</keyword>
<accession>A0A1M2V9F3</accession>
<dbReference type="AlphaFoldDB" id="A0A1M2V9F3"/>
<dbReference type="InterPro" id="IPR024589">
    <property type="entry name" value="Ligninase_C"/>
</dbReference>
<evidence type="ECO:0000256" key="7">
    <source>
        <dbReference type="ARBA" id="ARBA00023004"/>
    </source>
</evidence>
<dbReference type="PRINTS" id="PR00458">
    <property type="entry name" value="PEROXIDASE"/>
</dbReference>
<evidence type="ECO:0000256" key="12">
    <source>
        <dbReference type="RuleBase" id="RU363051"/>
    </source>
</evidence>
<dbReference type="PANTHER" id="PTHR31356:SF66">
    <property type="entry name" value="CATALASE-PEROXIDASE"/>
    <property type="match status" value="1"/>
</dbReference>
<reference evidence="14 15" key="1">
    <citation type="submission" date="2016-10" db="EMBL/GenBank/DDBJ databases">
        <title>Genome sequence of the basidiomycete white-rot fungus Trametes pubescens.</title>
        <authorList>
            <person name="Makela M.R."/>
            <person name="Granchi Z."/>
            <person name="Peng M."/>
            <person name="De Vries R.P."/>
            <person name="Grigoriev I."/>
            <person name="Riley R."/>
            <person name="Hilden K."/>
        </authorList>
    </citation>
    <scope>NUCLEOTIDE SEQUENCE [LARGE SCALE GENOMIC DNA]</scope>
    <source>
        <strain evidence="14 15">FBCC735</strain>
    </source>
</reference>
<dbReference type="Pfam" id="PF00141">
    <property type="entry name" value="peroxidase"/>
    <property type="match status" value="1"/>
</dbReference>
<organism evidence="14 15">
    <name type="scientific">Trametes pubescens</name>
    <name type="common">White-rot fungus</name>
    <dbReference type="NCBI Taxonomy" id="154538"/>
    <lineage>
        <taxon>Eukaryota</taxon>
        <taxon>Fungi</taxon>
        <taxon>Dikarya</taxon>
        <taxon>Basidiomycota</taxon>
        <taxon>Agaricomycotina</taxon>
        <taxon>Agaricomycetes</taxon>
        <taxon>Polyporales</taxon>
        <taxon>Polyporaceae</taxon>
        <taxon>Trametes</taxon>
    </lineage>
</organism>
<keyword evidence="4 10" id="KW-0479">Metal-binding</keyword>
<feature type="binding site" description="axial binding residue" evidence="10">
    <location>
        <position position="104"/>
    </location>
    <ligand>
        <name>heme b</name>
        <dbReference type="ChEBI" id="CHEBI:60344"/>
    </ligand>
    <ligandPart>
        <name>Fe</name>
        <dbReference type="ChEBI" id="CHEBI:18248"/>
    </ligandPart>
</feature>
<feature type="binding site" evidence="10">
    <location>
        <position position="124"/>
    </location>
    <ligand>
        <name>Ca(2+)</name>
        <dbReference type="ChEBI" id="CHEBI:29108"/>
        <label>2</label>
    </ligand>
</feature>
<evidence type="ECO:0000256" key="9">
    <source>
        <dbReference type="ARBA" id="ARBA00023180"/>
    </source>
</evidence>
<evidence type="ECO:0000256" key="11">
    <source>
        <dbReference type="PIRSR" id="PIRSR601621-4"/>
    </source>
</evidence>
<evidence type="ECO:0000313" key="14">
    <source>
        <dbReference type="EMBL" id="OJT04167.1"/>
    </source>
</evidence>
<evidence type="ECO:0000256" key="1">
    <source>
        <dbReference type="ARBA" id="ARBA00006089"/>
    </source>
</evidence>
<protein>
    <recommendedName>
        <fullName evidence="12">Peroxidase</fullName>
        <ecNumber evidence="12">1.11.1.-</ecNumber>
    </recommendedName>
</protein>
<evidence type="ECO:0000313" key="15">
    <source>
        <dbReference type="Proteomes" id="UP000184267"/>
    </source>
</evidence>
<dbReference type="PRINTS" id="PR00462">
    <property type="entry name" value="LIGNINASE"/>
</dbReference>
<dbReference type="EC" id="1.11.1.-" evidence="12"/>
<evidence type="ECO:0000256" key="6">
    <source>
        <dbReference type="ARBA" id="ARBA00023002"/>
    </source>
</evidence>
<dbReference type="InterPro" id="IPR002016">
    <property type="entry name" value="Haem_peroxidase"/>
</dbReference>
<dbReference type="OrthoDB" id="2113341at2759"/>
<evidence type="ECO:0000256" key="4">
    <source>
        <dbReference type="ARBA" id="ARBA00022723"/>
    </source>
</evidence>
<dbReference type="SUPFAM" id="SSF48113">
    <property type="entry name" value="Heme-dependent peroxidases"/>
    <property type="match status" value="1"/>
</dbReference>
<dbReference type="GO" id="GO:0000302">
    <property type="term" value="P:response to reactive oxygen species"/>
    <property type="evidence" value="ECO:0007669"/>
    <property type="project" value="TreeGrafter"/>
</dbReference>
<dbReference type="GO" id="GO:0046872">
    <property type="term" value="F:metal ion binding"/>
    <property type="evidence" value="ECO:0007669"/>
    <property type="project" value="UniProtKB-UniRule"/>
</dbReference>
<evidence type="ECO:0000256" key="3">
    <source>
        <dbReference type="ARBA" id="ARBA00022617"/>
    </source>
</evidence>
<keyword evidence="3 10" id="KW-0349">Heme</keyword>
<evidence type="ECO:0000256" key="10">
    <source>
        <dbReference type="PIRSR" id="PIRSR601621-2"/>
    </source>
</evidence>
<feature type="binding site" evidence="10">
    <location>
        <position position="129"/>
    </location>
    <ligand>
        <name>Ca(2+)</name>
        <dbReference type="ChEBI" id="CHEBI:29108"/>
        <label>2</label>
    </ligand>
</feature>
<keyword evidence="5" id="KW-0732">Signal</keyword>
<gene>
    <name evidence="14" type="ORF">TRAPUB_5119</name>
</gene>
<keyword evidence="2 12" id="KW-0575">Peroxidase</keyword>
<keyword evidence="7 10" id="KW-0408">Iron</keyword>
<dbReference type="EMBL" id="MNAD01001557">
    <property type="protein sequence ID" value="OJT04167.1"/>
    <property type="molecule type" value="Genomic_DNA"/>
</dbReference>